<feature type="non-terminal residue" evidence="1">
    <location>
        <position position="30"/>
    </location>
</feature>
<gene>
    <name evidence="1" type="ORF">METZ01_LOCUS458823</name>
</gene>
<sequence>VDPRRADEYHRGPVGRTSVELGREVRFAAV</sequence>
<dbReference type="AlphaFoldDB" id="A0A383AEE6"/>
<protein>
    <submittedName>
        <fullName evidence="1">Uncharacterized protein</fullName>
    </submittedName>
</protein>
<accession>A0A383AEE6</accession>
<name>A0A383AEE6_9ZZZZ</name>
<evidence type="ECO:0000313" key="1">
    <source>
        <dbReference type="EMBL" id="SVE05969.1"/>
    </source>
</evidence>
<reference evidence="1" key="1">
    <citation type="submission" date="2018-05" db="EMBL/GenBank/DDBJ databases">
        <authorList>
            <person name="Lanie J.A."/>
            <person name="Ng W.-L."/>
            <person name="Kazmierczak K.M."/>
            <person name="Andrzejewski T.M."/>
            <person name="Davidsen T.M."/>
            <person name="Wayne K.J."/>
            <person name="Tettelin H."/>
            <person name="Glass J.I."/>
            <person name="Rusch D."/>
            <person name="Podicherti R."/>
            <person name="Tsui H.-C.T."/>
            <person name="Winkler M.E."/>
        </authorList>
    </citation>
    <scope>NUCLEOTIDE SEQUENCE</scope>
</reference>
<dbReference type="EMBL" id="UINC01191358">
    <property type="protein sequence ID" value="SVE05969.1"/>
    <property type="molecule type" value="Genomic_DNA"/>
</dbReference>
<feature type="non-terminal residue" evidence="1">
    <location>
        <position position="1"/>
    </location>
</feature>
<proteinExistence type="predicted"/>
<organism evidence="1">
    <name type="scientific">marine metagenome</name>
    <dbReference type="NCBI Taxonomy" id="408172"/>
    <lineage>
        <taxon>unclassified sequences</taxon>
        <taxon>metagenomes</taxon>
        <taxon>ecological metagenomes</taxon>
    </lineage>
</organism>